<feature type="compositionally biased region" description="Low complexity" evidence="1">
    <location>
        <begin position="33"/>
        <end position="55"/>
    </location>
</feature>
<sequence>MSKRSLSGRRLTGVTVTAVAVLAVATGCGGGDHSSSTGGHNTGGAPSAGASAQPGVQHSQADITFAQSMIPHHQQALEMATTAETKASRPEIKALAAEIKQAQGPEIEQMTAWLANWGAAAASMPPGETHGGGHDGGAMPGMMTAEEMAKFAAAGGAEFDRMFLEMMIEHHKGAIEMAKTEQQQGVNADAKALAATIEKDQAAEITEMQALLTSK</sequence>
<dbReference type="InterPro" id="IPR012347">
    <property type="entry name" value="Ferritin-like"/>
</dbReference>
<feature type="domain" description="DUF305" evidence="2">
    <location>
        <begin position="62"/>
        <end position="212"/>
    </location>
</feature>
<name>A0A8J3YDN7_9ACTN</name>
<evidence type="ECO:0000256" key="1">
    <source>
        <dbReference type="SAM" id="MobiDB-lite"/>
    </source>
</evidence>
<evidence type="ECO:0000313" key="4">
    <source>
        <dbReference type="Proteomes" id="UP000652013"/>
    </source>
</evidence>
<reference evidence="3" key="1">
    <citation type="submission" date="2021-01" db="EMBL/GenBank/DDBJ databases">
        <title>Whole genome shotgun sequence of Spirilliplanes yamanashiensis NBRC 15828.</title>
        <authorList>
            <person name="Komaki H."/>
            <person name="Tamura T."/>
        </authorList>
    </citation>
    <scope>NUCLEOTIDE SEQUENCE</scope>
    <source>
        <strain evidence="3">NBRC 15828</strain>
    </source>
</reference>
<dbReference type="PANTHER" id="PTHR36933:SF1">
    <property type="entry name" value="SLL0788 PROTEIN"/>
    <property type="match status" value="1"/>
</dbReference>
<feature type="region of interest" description="Disordered" evidence="1">
    <location>
        <begin position="30"/>
        <end position="58"/>
    </location>
</feature>
<accession>A0A8J3YDN7</accession>
<dbReference type="Gene3D" id="1.20.1260.10">
    <property type="match status" value="1"/>
</dbReference>
<keyword evidence="4" id="KW-1185">Reference proteome</keyword>
<dbReference type="Pfam" id="PF03713">
    <property type="entry name" value="DUF305"/>
    <property type="match status" value="1"/>
</dbReference>
<dbReference type="PANTHER" id="PTHR36933">
    <property type="entry name" value="SLL0788 PROTEIN"/>
    <property type="match status" value="1"/>
</dbReference>
<proteinExistence type="predicted"/>
<evidence type="ECO:0000259" key="2">
    <source>
        <dbReference type="Pfam" id="PF03713"/>
    </source>
</evidence>
<dbReference type="Proteomes" id="UP000652013">
    <property type="component" value="Unassembled WGS sequence"/>
</dbReference>
<dbReference type="InterPro" id="IPR005183">
    <property type="entry name" value="DUF305_CopM-like"/>
</dbReference>
<dbReference type="AlphaFoldDB" id="A0A8J3YDN7"/>
<evidence type="ECO:0000313" key="3">
    <source>
        <dbReference type="EMBL" id="GIJ06708.1"/>
    </source>
</evidence>
<gene>
    <name evidence="3" type="ORF">Sya03_60600</name>
</gene>
<organism evidence="3 4">
    <name type="scientific">Spirilliplanes yamanashiensis</name>
    <dbReference type="NCBI Taxonomy" id="42233"/>
    <lineage>
        <taxon>Bacteria</taxon>
        <taxon>Bacillati</taxon>
        <taxon>Actinomycetota</taxon>
        <taxon>Actinomycetes</taxon>
        <taxon>Micromonosporales</taxon>
        <taxon>Micromonosporaceae</taxon>
        <taxon>Spirilliplanes</taxon>
    </lineage>
</organism>
<dbReference type="PROSITE" id="PS51257">
    <property type="entry name" value="PROKAR_LIPOPROTEIN"/>
    <property type="match status" value="1"/>
</dbReference>
<comment type="caution">
    <text evidence="3">The sequence shown here is derived from an EMBL/GenBank/DDBJ whole genome shotgun (WGS) entry which is preliminary data.</text>
</comment>
<protein>
    <recommendedName>
        <fullName evidence="2">DUF305 domain-containing protein</fullName>
    </recommendedName>
</protein>
<dbReference type="EMBL" id="BOOY01000044">
    <property type="protein sequence ID" value="GIJ06708.1"/>
    <property type="molecule type" value="Genomic_DNA"/>
</dbReference>